<feature type="region of interest" description="Disordered" evidence="1">
    <location>
        <begin position="53"/>
        <end position="74"/>
    </location>
</feature>
<gene>
    <name evidence="2" type="ORF">MUCCIDRAFT_110964</name>
</gene>
<dbReference type="EMBL" id="AMYB01000004">
    <property type="protein sequence ID" value="OAD04085.1"/>
    <property type="molecule type" value="Genomic_DNA"/>
</dbReference>
<comment type="caution">
    <text evidence="2">The sequence shown here is derived from an EMBL/GenBank/DDBJ whole genome shotgun (WGS) entry which is preliminary data.</text>
</comment>
<accession>A0A162MPX0</accession>
<name>A0A162MPX0_MUCCL</name>
<organism evidence="2 3">
    <name type="scientific">Mucor lusitanicus CBS 277.49</name>
    <dbReference type="NCBI Taxonomy" id="747725"/>
    <lineage>
        <taxon>Eukaryota</taxon>
        <taxon>Fungi</taxon>
        <taxon>Fungi incertae sedis</taxon>
        <taxon>Mucoromycota</taxon>
        <taxon>Mucoromycotina</taxon>
        <taxon>Mucoromycetes</taxon>
        <taxon>Mucorales</taxon>
        <taxon>Mucorineae</taxon>
        <taxon>Mucoraceae</taxon>
        <taxon>Mucor</taxon>
    </lineage>
</organism>
<sequence>MTLIVSTYKGLTRSATASTVSATAAPIASLTAASSHLFACYSLRSAHSTKDAASDSHVSSFEDEPSFTSTSTDN</sequence>
<evidence type="ECO:0000256" key="1">
    <source>
        <dbReference type="SAM" id="MobiDB-lite"/>
    </source>
</evidence>
<protein>
    <submittedName>
        <fullName evidence="2">Uncharacterized protein</fullName>
    </submittedName>
</protein>
<dbReference type="Proteomes" id="UP000077051">
    <property type="component" value="Unassembled WGS sequence"/>
</dbReference>
<keyword evidence="3" id="KW-1185">Reference proteome</keyword>
<dbReference type="VEuPathDB" id="FungiDB:MUCCIDRAFT_110964"/>
<proteinExistence type="predicted"/>
<dbReference type="AlphaFoldDB" id="A0A162MPX0"/>
<reference evidence="2 3" key="1">
    <citation type="submission" date="2015-06" db="EMBL/GenBank/DDBJ databases">
        <title>Expansion of signal transduction pathways in fungi by whole-genome duplication.</title>
        <authorList>
            <consortium name="DOE Joint Genome Institute"/>
            <person name="Corrochano L.M."/>
            <person name="Kuo A."/>
            <person name="Marcet-Houben M."/>
            <person name="Polaino S."/>
            <person name="Salamov A."/>
            <person name="Villalobos J.M."/>
            <person name="Alvarez M.I."/>
            <person name="Avalos J."/>
            <person name="Benito E.P."/>
            <person name="Benoit I."/>
            <person name="Burger G."/>
            <person name="Camino L.P."/>
            <person name="Canovas D."/>
            <person name="Cerda-Olmedo E."/>
            <person name="Cheng J.-F."/>
            <person name="Dominguez A."/>
            <person name="Elias M."/>
            <person name="Eslava A.P."/>
            <person name="Glaser F."/>
            <person name="Grimwood J."/>
            <person name="Gutierrez G."/>
            <person name="Heitman J."/>
            <person name="Henrissat B."/>
            <person name="Iturriaga E.A."/>
            <person name="Lang B.F."/>
            <person name="Lavin J.L."/>
            <person name="Lee S."/>
            <person name="Li W."/>
            <person name="Lindquist E."/>
            <person name="Lopez-Garcia S."/>
            <person name="Luque E.M."/>
            <person name="Marcos A.T."/>
            <person name="Martin J."/>
            <person name="Mccluskey K."/>
            <person name="Medina H.R."/>
            <person name="Miralles-Duran A."/>
            <person name="Miyazaki A."/>
            <person name="Munoz-Torres E."/>
            <person name="Oguiza J.A."/>
            <person name="Ohm R."/>
            <person name="Olmedo M."/>
            <person name="Orejas M."/>
            <person name="Ortiz-Castellanos L."/>
            <person name="Pisabarro A.G."/>
            <person name="Rodriguez-Romero J."/>
            <person name="Ruiz-Herrera J."/>
            <person name="Ruiz-Vazquez R."/>
            <person name="Sanz C."/>
            <person name="Schackwitz W."/>
            <person name="Schmutz J."/>
            <person name="Shahriari M."/>
            <person name="Shelest E."/>
            <person name="Silva-Franco F."/>
            <person name="Soanes D."/>
            <person name="Syed K."/>
            <person name="Tagua V.G."/>
            <person name="Talbot N.J."/>
            <person name="Thon M."/>
            <person name="De Vries R.P."/>
            <person name="Wiebenga A."/>
            <person name="Yadav J.S."/>
            <person name="Braun E.L."/>
            <person name="Baker S."/>
            <person name="Garre V."/>
            <person name="Horwitz B."/>
            <person name="Torres-Martinez S."/>
            <person name="Idnurm A."/>
            <person name="Herrera-Estrella A."/>
            <person name="Gabaldon T."/>
            <person name="Grigoriev I.V."/>
        </authorList>
    </citation>
    <scope>NUCLEOTIDE SEQUENCE [LARGE SCALE GENOMIC DNA]</scope>
    <source>
        <strain evidence="2 3">CBS 277.49</strain>
    </source>
</reference>
<evidence type="ECO:0000313" key="2">
    <source>
        <dbReference type="EMBL" id="OAD04085.1"/>
    </source>
</evidence>
<evidence type="ECO:0000313" key="3">
    <source>
        <dbReference type="Proteomes" id="UP000077051"/>
    </source>
</evidence>